<gene>
    <name evidence="6" type="ORF">SAMN05444167_1404</name>
</gene>
<dbReference type="InterPro" id="IPR036291">
    <property type="entry name" value="NAD(P)-bd_dom_sf"/>
</dbReference>
<reference evidence="7" key="1">
    <citation type="submission" date="2016-10" db="EMBL/GenBank/DDBJ databases">
        <authorList>
            <person name="Varghese N."/>
            <person name="Submissions S."/>
        </authorList>
    </citation>
    <scope>NUCLEOTIDE SEQUENCE [LARGE SCALE GENOMIC DNA]</scope>
    <source>
        <strain evidence="7">GAS232</strain>
    </source>
</reference>
<evidence type="ECO:0000256" key="3">
    <source>
        <dbReference type="ARBA" id="ARBA00023002"/>
    </source>
</evidence>
<keyword evidence="1 4" id="KW-0479">Metal-binding</keyword>
<dbReference type="SUPFAM" id="SSF51735">
    <property type="entry name" value="NAD(P)-binding Rossmann-fold domains"/>
    <property type="match status" value="1"/>
</dbReference>
<dbReference type="GO" id="GO:0008270">
    <property type="term" value="F:zinc ion binding"/>
    <property type="evidence" value="ECO:0007669"/>
    <property type="project" value="InterPro"/>
</dbReference>
<sequence>MAKTMQAVVLHGREDLRLETVSVPEIGPGELLVRVGAALTCGTDLKVFRRGYHAKMLVPPTLFGHEIAGTVVAMGEGVAGFKPGDRIVASNSAPCGACLFCRRDQPNLCSDLLFNNGAYAEYIRIPARIVEKNTLHIPDGVPFEHAALMEPLACVVLGLEQCFPKPGDTLVVIGAGPIGLMFIRTAHINGCRVIAVVKRDDQIASAKRFGADEVVQIAEGVDTVAAVRALTPENEGADIVVECVATPSTWEQSVDMVRKGGTVNFFGGPPSGTVVALDTNRLHYGDITLKATFHHTPATNRRAFELITSGRMRAEDFITATASLSDVPDVFAKMLVRSDNRMLDIKTAILPGSAA</sequence>
<dbReference type="InterPro" id="IPR013154">
    <property type="entry name" value="ADH-like_N"/>
</dbReference>
<keyword evidence="3" id="KW-0560">Oxidoreductase</keyword>
<evidence type="ECO:0000256" key="4">
    <source>
        <dbReference type="RuleBase" id="RU361277"/>
    </source>
</evidence>
<dbReference type="AlphaFoldDB" id="A0A1G7IDJ3"/>
<comment type="cofactor">
    <cofactor evidence="4">
        <name>Zn(2+)</name>
        <dbReference type="ChEBI" id="CHEBI:29105"/>
    </cofactor>
</comment>
<dbReference type="InterPro" id="IPR020843">
    <property type="entry name" value="ER"/>
</dbReference>
<dbReference type="InterPro" id="IPR050129">
    <property type="entry name" value="Zn_alcohol_dh"/>
</dbReference>
<comment type="similarity">
    <text evidence="4">Belongs to the zinc-containing alcohol dehydrogenase family.</text>
</comment>
<evidence type="ECO:0000259" key="5">
    <source>
        <dbReference type="SMART" id="SM00829"/>
    </source>
</evidence>
<evidence type="ECO:0000256" key="1">
    <source>
        <dbReference type="ARBA" id="ARBA00022723"/>
    </source>
</evidence>
<accession>A0A1G7IDJ3</accession>
<protein>
    <submittedName>
        <fullName evidence="6">L-iditol 2-dehydrogenase</fullName>
    </submittedName>
</protein>
<proteinExistence type="inferred from homology"/>
<dbReference type="Proteomes" id="UP000182427">
    <property type="component" value="Chromosome I"/>
</dbReference>
<evidence type="ECO:0000313" key="6">
    <source>
        <dbReference type="EMBL" id="SDF10586.1"/>
    </source>
</evidence>
<dbReference type="Gene3D" id="3.90.180.10">
    <property type="entry name" value="Medium-chain alcohol dehydrogenases, catalytic domain"/>
    <property type="match status" value="1"/>
</dbReference>
<dbReference type="Pfam" id="PF00107">
    <property type="entry name" value="ADH_zinc_N"/>
    <property type="match status" value="1"/>
</dbReference>
<keyword evidence="2 4" id="KW-0862">Zinc</keyword>
<dbReference type="GO" id="GO:0016616">
    <property type="term" value="F:oxidoreductase activity, acting on the CH-OH group of donors, NAD or NADP as acceptor"/>
    <property type="evidence" value="ECO:0007669"/>
    <property type="project" value="UniProtKB-ARBA"/>
</dbReference>
<dbReference type="PANTHER" id="PTHR43401:SF2">
    <property type="entry name" value="L-THREONINE 3-DEHYDROGENASE"/>
    <property type="match status" value="1"/>
</dbReference>
<dbReference type="RefSeq" id="WP_083344508.1">
    <property type="nucleotide sequence ID" value="NZ_LT629690.1"/>
</dbReference>
<keyword evidence="7" id="KW-1185">Reference proteome</keyword>
<dbReference type="EMBL" id="LT629690">
    <property type="protein sequence ID" value="SDF10586.1"/>
    <property type="molecule type" value="Genomic_DNA"/>
</dbReference>
<dbReference type="PROSITE" id="PS00059">
    <property type="entry name" value="ADH_ZINC"/>
    <property type="match status" value="1"/>
</dbReference>
<dbReference type="Pfam" id="PF08240">
    <property type="entry name" value="ADH_N"/>
    <property type="match status" value="1"/>
</dbReference>
<name>A0A1G7IDJ3_9BACT</name>
<feature type="domain" description="Enoyl reductase (ER)" evidence="5">
    <location>
        <begin position="12"/>
        <end position="336"/>
    </location>
</feature>
<dbReference type="Gene3D" id="3.40.50.720">
    <property type="entry name" value="NAD(P)-binding Rossmann-like Domain"/>
    <property type="match status" value="1"/>
</dbReference>
<dbReference type="SMART" id="SM00829">
    <property type="entry name" value="PKS_ER"/>
    <property type="match status" value="1"/>
</dbReference>
<dbReference type="InterPro" id="IPR013149">
    <property type="entry name" value="ADH-like_C"/>
</dbReference>
<dbReference type="SUPFAM" id="SSF50129">
    <property type="entry name" value="GroES-like"/>
    <property type="match status" value="1"/>
</dbReference>
<dbReference type="OrthoDB" id="9769198at2"/>
<dbReference type="InterPro" id="IPR011032">
    <property type="entry name" value="GroES-like_sf"/>
</dbReference>
<dbReference type="InterPro" id="IPR002328">
    <property type="entry name" value="ADH_Zn_CS"/>
</dbReference>
<evidence type="ECO:0000256" key="2">
    <source>
        <dbReference type="ARBA" id="ARBA00022833"/>
    </source>
</evidence>
<organism evidence="6 7">
    <name type="scientific">Terriglobus roseus</name>
    <dbReference type="NCBI Taxonomy" id="392734"/>
    <lineage>
        <taxon>Bacteria</taxon>
        <taxon>Pseudomonadati</taxon>
        <taxon>Acidobacteriota</taxon>
        <taxon>Terriglobia</taxon>
        <taxon>Terriglobales</taxon>
        <taxon>Acidobacteriaceae</taxon>
        <taxon>Terriglobus</taxon>
    </lineage>
</organism>
<dbReference type="PANTHER" id="PTHR43401">
    <property type="entry name" value="L-THREONINE 3-DEHYDROGENASE"/>
    <property type="match status" value="1"/>
</dbReference>
<evidence type="ECO:0000313" key="7">
    <source>
        <dbReference type="Proteomes" id="UP000182427"/>
    </source>
</evidence>